<dbReference type="Gene3D" id="3.30.930.10">
    <property type="entry name" value="Bira Bifunctional Protein, Domain 2"/>
    <property type="match status" value="1"/>
</dbReference>
<dbReference type="Gene3D" id="2.30.30.100">
    <property type="match status" value="1"/>
</dbReference>
<dbReference type="Proteomes" id="UP001501591">
    <property type="component" value="Unassembled WGS sequence"/>
</dbReference>
<evidence type="ECO:0000259" key="4">
    <source>
        <dbReference type="PROSITE" id="PS51733"/>
    </source>
</evidence>
<dbReference type="CDD" id="cd16442">
    <property type="entry name" value="BPL"/>
    <property type="match status" value="1"/>
</dbReference>
<dbReference type="PANTHER" id="PTHR12835:SF5">
    <property type="entry name" value="BIOTIN--PROTEIN LIGASE"/>
    <property type="match status" value="1"/>
</dbReference>
<protein>
    <recommendedName>
        <fullName evidence="3">biotin--[biotin carboxyl-carrier protein] ligase</fullName>
        <ecNumber evidence="3">6.3.4.15</ecNumber>
    </recommendedName>
</protein>
<sequence length="272" mass="28257">MDELTRTRAVAARLLALPECGSTNAELRERATDAEGWPHLSVLLTDTQTSGRGRLDRTWSTPPGTAMAVSVLLRELPADVGDWGWIPLAAGVAMVDAVAAQLPGHEVGLKWPNDVLVDGRKICGILAEVTGSAVIVGTGVNTVMAAAQLPVPTATSFAALGADVDVDRLLTEYLAGLSAAVAQLAETADAEASGLHAAATARCHTLGQDVDVSLPGGGMLTGRAVRLASDGRLVVDDGHGEHEVSAGDVVHVRRVWSADQRRCSRSVGGRRL</sequence>
<dbReference type="NCBIfam" id="TIGR00121">
    <property type="entry name" value="birA_ligase"/>
    <property type="match status" value="1"/>
</dbReference>
<dbReference type="EMBL" id="BAABCP010000001">
    <property type="protein sequence ID" value="GAA3927535.1"/>
    <property type="molecule type" value="Genomic_DNA"/>
</dbReference>
<keyword evidence="2" id="KW-0092">Biotin</keyword>
<dbReference type="Pfam" id="PF03099">
    <property type="entry name" value="BPL_LplA_LipB"/>
    <property type="match status" value="1"/>
</dbReference>
<dbReference type="SUPFAM" id="SSF55681">
    <property type="entry name" value="Class II aaRS and biotin synthetases"/>
    <property type="match status" value="1"/>
</dbReference>
<dbReference type="InterPro" id="IPR045864">
    <property type="entry name" value="aa-tRNA-synth_II/BPL/LPL"/>
</dbReference>
<evidence type="ECO:0000313" key="6">
    <source>
        <dbReference type="Proteomes" id="UP001501591"/>
    </source>
</evidence>
<keyword evidence="6" id="KW-1185">Reference proteome</keyword>
<gene>
    <name evidence="5" type="ORF">GCM10022383_03190</name>
</gene>
<comment type="caution">
    <text evidence="5">The sequence shown here is derived from an EMBL/GenBank/DDBJ whole genome shotgun (WGS) entry which is preliminary data.</text>
</comment>
<dbReference type="InterPro" id="IPR003142">
    <property type="entry name" value="BPL_C"/>
</dbReference>
<proteinExistence type="predicted"/>
<organism evidence="5 6">
    <name type="scientific">Microbacterium soli</name>
    <dbReference type="NCBI Taxonomy" id="446075"/>
    <lineage>
        <taxon>Bacteria</taxon>
        <taxon>Bacillati</taxon>
        <taxon>Actinomycetota</taxon>
        <taxon>Actinomycetes</taxon>
        <taxon>Micrococcales</taxon>
        <taxon>Microbacteriaceae</taxon>
        <taxon>Microbacterium</taxon>
    </lineage>
</organism>
<accession>A0ABP7MPG8</accession>
<dbReference type="PROSITE" id="PS51733">
    <property type="entry name" value="BPL_LPL_CATALYTIC"/>
    <property type="match status" value="1"/>
</dbReference>
<evidence type="ECO:0000256" key="3">
    <source>
        <dbReference type="ARBA" id="ARBA00024227"/>
    </source>
</evidence>
<dbReference type="RefSeq" id="WP_344817740.1">
    <property type="nucleotide sequence ID" value="NZ_BAABCP010000001.1"/>
</dbReference>
<evidence type="ECO:0000256" key="2">
    <source>
        <dbReference type="ARBA" id="ARBA00023267"/>
    </source>
</evidence>
<keyword evidence="1 5" id="KW-0436">Ligase</keyword>
<dbReference type="InterPro" id="IPR004408">
    <property type="entry name" value="Biotin_CoA_COase_ligase"/>
</dbReference>
<dbReference type="InterPro" id="IPR004143">
    <property type="entry name" value="BPL_LPL_catalytic"/>
</dbReference>
<dbReference type="EC" id="6.3.4.15" evidence="3"/>
<name>A0ABP7MPG8_9MICO</name>
<evidence type="ECO:0000256" key="1">
    <source>
        <dbReference type="ARBA" id="ARBA00022598"/>
    </source>
</evidence>
<evidence type="ECO:0000313" key="5">
    <source>
        <dbReference type="EMBL" id="GAA3927535.1"/>
    </source>
</evidence>
<dbReference type="Pfam" id="PF02237">
    <property type="entry name" value="BPL_C"/>
    <property type="match status" value="1"/>
</dbReference>
<reference evidence="6" key="1">
    <citation type="journal article" date="2019" name="Int. J. Syst. Evol. Microbiol.">
        <title>The Global Catalogue of Microorganisms (GCM) 10K type strain sequencing project: providing services to taxonomists for standard genome sequencing and annotation.</title>
        <authorList>
            <consortium name="The Broad Institute Genomics Platform"/>
            <consortium name="The Broad Institute Genome Sequencing Center for Infectious Disease"/>
            <person name="Wu L."/>
            <person name="Ma J."/>
        </authorList>
    </citation>
    <scope>NUCLEOTIDE SEQUENCE [LARGE SCALE GENOMIC DNA]</scope>
    <source>
        <strain evidence="6">JCM 17024</strain>
    </source>
</reference>
<feature type="domain" description="BPL/LPL catalytic" evidence="4">
    <location>
        <begin position="9"/>
        <end position="185"/>
    </location>
</feature>
<dbReference type="PANTHER" id="PTHR12835">
    <property type="entry name" value="BIOTIN PROTEIN LIGASE"/>
    <property type="match status" value="1"/>
</dbReference>
<dbReference type="GO" id="GO:0016874">
    <property type="term" value="F:ligase activity"/>
    <property type="evidence" value="ECO:0007669"/>
    <property type="project" value="UniProtKB-KW"/>
</dbReference>